<evidence type="ECO:0000256" key="2">
    <source>
        <dbReference type="ARBA" id="ARBA00023125"/>
    </source>
</evidence>
<dbReference type="Proteomes" id="UP000234300">
    <property type="component" value="Unassembled WGS sequence"/>
</dbReference>
<evidence type="ECO:0000313" key="6">
    <source>
        <dbReference type="Proteomes" id="UP000234300"/>
    </source>
</evidence>
<keyword evidence="1" id="KW-0805">Transcription regulation</keyword>
<dbReference type="GO" id="GO:0003700">
    <property type="term" value="F:DNA-binding transcription factor activity"/>
    <property type="evidence" value="ECO:0007669"/>
    <property type="project" value="InterPro"/>
</dbReference>
<name>A0A2H1KZ49_BREAU</name>
<proteinExistence type="predicted"/>
<dbReference type="PROSITE" id="PS01124">
    <property type="entry name" value="HTH_ARAC_FAMILY_2"/>
    <property type="match status" value="1"/>
</dbReference>
<evidence type="ECO:0000256" key="1">
    <source>
        <dbReference type="ARBA" id="ARBA00023015"/>
    </source>
</evidence>
<dbReference type="SMART" id="SM00342">
    <property type="entry name" value="HTH_ARAC"/>
    <property type="match status" value="1"/>
</dbReference>
<keyword evidence="3" id="KW-0804">Transcription</keyword>
<sequence length="201" mass="22658">MSSVREAVGGFLEGSHGDRVYVRDEAGHRALHHYAGLHSLFARHLRNVERLPHKRVRSRITTVQRGFTLRGASLRFLDRLTGVVTPTALAIPRREVRVIVAAFRRDLARPWSMARLSRQANLSTSQLTRAFNSAYGVSPMRLLARLRVEGLAELLQTTNWTVQECAAAVGWHDADHAAKMMKHIYGITPSEFRKAARSSPW</sequence>
<dbReference type="GO" id="GO:0043565">
    <property type="term" value="F:sequence-specific DNA binding"/>
    <property type="evidence" value="ECO:0007669"/>
    <property type="project" value="InterPro"/>
</dbReference>
<evidence type="ECO:0000256" key="3">
    <source>
        <dbReference type="ARBA" id="ARBA00023163"/>
    </source>
</evidence>
<accession>A0A2H1KZ49</accession>
<dbReference type="Pfam" id="PF12833">
    <property type="entry name" value="HTH_18"/>
    <property type="match status" value="1"/>
</dbReference>
<dbReference type="AlphaFoldDB" id="A0A2H1KZ49"/>
<gene>
    <name evidence="5" type="ORF">BAURA86_03913</name>
</gene>
<organism evidence="5 6">
    <name type="scientific">Brevibacterium aurantiacum</name>
    <dbReference type="NCBI Taxonomy" id="273384"/>
    <lineage>
        <taxon>Bacteria</taxon>
        <taxon>Bacillati</taxon>
        <taxon>Actinomycetota</taxon>
        <taxon>Actinomycetes</taxon>
        <taxon>Micrococcales</taxon>
        <taxon>Brevibacteriaceae</taxon>
        <taxon>Brevibacterium</taxon>
    </lineage>
</organism>
<dbReference type="InterPro" id="IPR018060">
    <property type="entry name" value="HTH_AraC"/>
</dbReference>
<dbReference type="Gene3D" id="1.10.10.60">
    <property type="entry name" value="Homeodomain-like"/>
    <property type="match status" value="1"/>
</dbReference>
<feature type="domain" description="HTH araC/xylS-type" evidence="4">
    <location>
        <begin position="97"/>
        <end position="195"/>
    </location>
</feature>
<protein>
    <submittedName>
        <fullName evidence="5">AraC-type DNA-binding protein</fullName>
    </submittedName>
</protein>
<keyword evidence="2 5" id="KW-0238">DNA-binding</keyword>
<evidence type="ECO:0000313" key="5">
    <source>
        <dbReference type="EMBL" id="SMY05010.1"/>
    </source>
</evidence>
<dbReference type="InterPro" id="IPR050204">
    <property type="entry name" value="AraC_XylS_family_regulators"/>
</dbReference>
<evidence type="ECO:0000259" key="4">
    <source>
        <dbReference type="PROSITE" id="PS01124"/>
    </source>
</evidence>
<dbReference type="SUPFAM" id="SSF46689">
    <property type="entry name" value="Homeodomain-like"/>
    <property type="match status" value="2"/>
</dbReference>
<dbReference type="PANTHER" id="PTHR46796:SF7">
    <property type="entry name" value="ARAC FAMILY TRANSCRIPTIONAL REGULATOR"/>
    <property type="match status" value="1"/>
</dbReference>
<dbReference type="EMBL" id="FXZI01000026">
    <property type="protein sequence ID" value="SMY05010.1"/>
    <property type="molecule type" value="Genomic_DNA"/>
</dbReference>
<dbReference type="InterPro" id="IPR009057">
    <property type="entry name" value="Homeodomain-like_sf"/>
</dbReference>
<dbReference type="PANTHER" id="PTHR46796">
    <property type="entry name" value="HTH-TYPE TRANSCRIPTIONAL ACTIVATOR RHAS-RELATED"/>
    <property type="match status" value="1"/>
</dbReference>
<reference evidence="5 6" key="1">
    <citation type="submission" date="2017-03" db="EMBL/GenBank/DDBJ databases">
        <authorList>
            <person name="Afonso C.L."/>
            <person name="Miller P.J."/>
            <person name="Scott M.A."/>
            <person name="Spackman E."/>
            <person name="Goraichik I."/>
            <person name="Dimitrov K.M."/>
            <person name="Suarez D.L."/>
            <person name="Swayne D.E."/>
        </authorList>
    </citation>
    <scope>NUCLEOTIDE SEQUENCE [LARGE SCALE GENOMIC DNA]</scope>
    <source>
        <strain evidence="6">8(6)</strain>
    </source>
</reference>